<dbReference type="InterPro" id="IPR020846">
    <property type="entry name" value="MFS_dom"/>
</dbReference>
<evidence type="ECO:0000256" key="1">
    <source>
        <dbReference type="ARBA" id="ARBA00004651"/>
    </source>
</evidence>
<comment type="subcellular location">
    <subcellularLocation>
        <location evidence="1">Cell membrane</location>
        <topology evidence="1">Multi-pass membrane protein</topology>
    </subcellularLocation>
</comment>
<dbReference type="InterPro" id="IPR005829">
    <property type="entry name" value="Sugar_transporter_CS"/>
</dbReference>
<dbReference type="FunFam" id="1.20.1250.20:FF:000218">
    <property type="entry name" value="facilitated trehalose transporter Tret1"/>
    <property type="match status" value="1"/>
</dbReference>
<dbReference type="PROSITE" id="PS00217">
    <property type="entry name" value="SUGAR_TRANSPORT_2"/>
    <property type="match status" value="1"/>
</dbReference>
<evidence type="ECO:0000313" key="11">
    <source>
        <dbReference type="Proteomes" id="UP000007819"/>
    </source>
</evidence>
<dbReference type="InterPro" id="IPR050549">
    <property type="entry name" value="MFS_Trehalose_Transporter"/>
</dbReference>
<dbReference type="EnsemblMetazoa" id="XM_001943598.5">
    <property type="protein sequence ID" value="XP_001943633.1"/>
    <property type="gene ID" value="LOC100162810"/>
</dbReference>
<keyword evidence="5 8" id="KW-0812">Transmembrane</keyword>
<evidence type="ECO:0000256" key="3">
    <source>
        <dbReference type="ARBA" id="ARBA00022475"/>
    </source>
</evidence>
<dbReference type="AlphaFoldDB" id="A0A8R2A4P5"/>
<organism evidence="10 11">
    <name type="scientific">Acyrthosiphon pisum</name>
    <name type="common">Pea aphid</name>
    <dbReference type="NCBI Taxonomy" id="7029"/>
    <lineage>
        <taxon>Eukaryota</taxon>
        <taxon>Metazoa</taxon>
        <taxon>Ecdysozoa</taxon>
        <taxon>Arthropoda</taxon>
        <taxon>Hexapoda</taxon>
        <taxon>Insecta</taxon>
        <taxon>Pterygota</taxon>
        <taxon>Neoptera</taxon>
        <taxon>Paraneoptera</taxon>
        <taxon>Hemiptera</taxon>
        <taxon>Sternorrhyncha</taxon>
        <taxon>Aphidomorpha</taxon>
        <taxon>Aphidoidea</taxon>
        <taxon>Aphididae</taxon>
        <taxon>Macrosiphini</taxon>
        <taxon>Acyrthosiphon</taxon>
    </lineage>
</organism>
<feature type="domain" description="Major facilitator superfamily (MFS) profile" evidence="9">
    <location>
        <begin position="21"/>
        <end position="451"/>
    </location>
</feature>
<dbReference type="GO" id="GO:0022857">
    <property type="term" value="F:transmembrane transporter activity"/>
    <property type="evidence" value="ECO:0007669"/>
    <property type="project" value="InterPro"/>
</dbReference>
<dbReference type="OMA" id="FETPRWL"/>
<reference evidence="10" key="2">
    <citation type="submission" date="2022-06" db="UniProtKB">
        <authorList>
            <consortium name="EnsemblMetazoa"/>
        </authorList>
    </citation>
    <scope>IDENTIFICATION</scope>
</reference>
<proteinExistence type="predicted"/>
<feature type="transmembrane region" description="Helical" evidence="8">
    <location>
        <begin position="65"/>
        <end position="84"/>
    </location>
</feature>
<keyword evidence="3" id="KW-1003">Cell membrane</keyword>
<feature type="transmembrane region" description="Helical" evidence="8">
    <location>
        <begin position="396"/>
        <end position="417"/>
    </location>
</feature>
<name>A0A8R2A4P5_ACYPI</name>
<protein>
    <recommendedName>
        <fullName evidence="9">Major facilitator superfamily (MFS) profile domain-containing protein</fullName>
    </recommendedName>
</protein>
<dbReference type="Pfam" id="PF00083">
    <property type="entry name" value="Sugar_tr"/>
    <property type="match status" value="1"/>
</dbReference>
<dbReference type="PANTHER" id="PTHR48021">
    <property type="match status" value="1"/>
</dbReference>
<feature type="transmembrane region" description="Helical" evidence="8">
    <location>
        <begin position="264"/>
        <end position="281"/>
    </location>
</feature>
<dbReference type="Gene3D" id="1.20.1250.20">
    <property type="entry name" value="MFS general substrate transporter like domains"/>
    <property type="match status" value="1"/>
</dbReference>
<evidence type="ECO:0000256" key="2">
    <source>
        <dbReference type="ARBA" id="ARBA00022448"/>
    </source>
</evidence>
<feature type="transmembrane region" description="Helical" evidence="8">
    <location>
        <begin position="21"/>
        <end position="45"/>
    </location>
</feature>
<dbReference type="PROSITE" id="PS50850">
    <property type="entry name" value="MFS"/>
    <property type="match status" value="1"/>
</dbReference>
<dbReference type="Proteomes" id="UP000007819">
    <property type="component" value="Chromosome A1"/>
</dbReference>
<reference evidence="11" key="1">
    <citation type="submission" date="2010-06" db="EMBL/GenBank/DDBJ databases">
        <authorList>
            <person name="Jiang H."/>
            <person name="Abraham K."/>
            <person name="Ali S."/>
            <person name="Alsbrooks S.L."/>
            <person name="Anim B.N."/>
            <person name="Anosike U.S."/>
            <person name="Attaway T."/>
            <person name="Bandaranaike D.P."/>
            <person name="Battles P.K."/>
            <person name="Bell S.N."/>
            <person name="Bell A.V."/>
            <person name="Beltran B."/>
            <person name="Bickham C."/>
            <person name="Bustamante Y."/>
            <person name="Caleb T."/>
            <person name="Canada A."/>
            <person name="Cardenas V."/>
            <person name="Carter K."/>
            <person name="Chacko J."/>
            <person name="Chandrabose M.N."/>
            <person name="Chavez D."/>
            <person name="Chavez A."/>
            <person name="Chen L."/>
            <person name="Chu H.-S."/>
            <person name="Claassen K.J."/>
            <person name="Cockrell R."/>
            <person name="Collins M."/>
            <person name="Cooper J.A."/>
            <person name="Cree A."/>
            <person name="Curry S.M."/>
            <person name="Da Y."/>
            <person name="Dao M.D."/>
            <person name="Das B."/>
            <person name="Davila M.-L."/>
            <person name="Davy-Carroll L."/>
            <person name="Denson S."/>
            <person name="Dinh H."/>
            <person name="Ebong V.E."/>
            <person name="Edwards J.R."/>
            <person name="Egan A."/>
            <person name="El-Daye J."/>
            <person name="Escobedo L."/>
            <person name="Fernandez S."/>
            <person name="Fernando P.R."/>
            <person name="Flagg N."/>
            <person name="Forbes L.D."/>
            <person name="Fowler R.G."/>
            <person name="Fu Q."/>
            <person name="Gabisi R.A."/>
            <person name="Ganer J."/>
            <person name="Garbino Pronczuk A."/>
            <person name="Garcia R.M."/>
            <person name="Garner T."/>
            <person name="Garrett T.E."/>
            <person name="Gonzalez D.A."/>
            <person name="Hamid H."/>
            <person name="Hawkins E.S."/>
            <person name="Hirani K."/>
            <person name="Hogues M.E."/>
            <person name="Hollins B."/>
            <person name="Hsiao C.-H."/>
            <person name="Jabil R."/>
            <person name="James M.L."/>
            <person name="Jhangiani S.N."/>
            <person name="Johnson B."/>
            <person name="Johnson Q."/>
            <person name="Joshi V."/>
            <person name="Kalu J.B."/>
            <person name="Kam C."/>
            <person name="Kashfia A."/>
            <person name="Keebler J."/>
            <person name="Kisamo H."/>
            <person name="Kovar C.L."/>
            <person name="Lago L.A."/>
            <person name="Lai C.-Y."/>
            <person name="Laidlaw J."/>
            <person name="Lara F."/>
            <person name="Le T.-K."/>
            <person name="Lee S.L."/>
            <person name="Legall F.H."/>
            <person name="Lemon S.J."/>
            <person name="Lewis L.R."/>
            <person name="Li B."/>
            <person name="Liu Y."/>
            <person name="Liu Y.-S."/>
            <person name="Lopez J."/>
            <person name="Lozado R.J."/>
            <person name="Lu J."/>
            <person name="Madu R.C."/>
            <person name="Maheshwari M."/>
            <person name="Maheshwari R."/>
            <person name="Malloy K."/>
            <person name="Martinez E."/>
            <person name="Mathew T."/>
            <person name="Mercado I.C."/>
            <person name="Mercado C."/>
            <person name="Meyer B."/>
            <person name="Montgomery K."/>
            <person name="Morgan M.B."/>
            <person name="Munidasa M."/>
            <person name="Nazareth L.V."/>
            <person name="Nelson J."/>
            <person name="Ng B.M."/>
            <person name="Nguyen N.B."/>
            <person name="Nguyen P.Q."/>
            <person name="Nguyen T."/>
            <person name="Obregon M."/>
            <person name="Okwuonu G.O."/>
            <person name="Onwere C.G."/>
            <person name="Orozco G."/>
            <person name="Parra A."/>
            <person name="Patel S."/>
            <person name="Patil S."/>
            <person name="Perez A."/>
            <person name="Perez Y."/>
            <person name="Pham C."/>
            <person name="Primus E.L."/>
            <person name="Pu L.-L."/>
            <person name="Puazo M."/>
            <person name="Qin X."/>
            <person name="Quiroz J.B."/>
            <person name="Reese J."/>
            <person name="Richards S."/>
            <person name="Rives C.M."/>
            <person name="Robberts R."/>
            <person name="Ruiz S.J."/>
            <person name="Ruiz M.J."/>
            <person name="Santibanez J."/>
            <person name="Schneider B.W."/>
            <person name="Sisson I."/>
            <person name="Smith M."/>
            <person name="Sodergren E."/>
            <person name="Song X.-Z."/>
            <person name="Song B.B."/>
            <person name="Summersgill H."/>
            <person name="Thelus R."/>
            <person name="Thornton R.D."/>
            <person name="Trejos Z.Y."/>
            <person name="Usmani K."/>
            <person name="Vattathil S."/>
            <person name="Villasana D."/>
            <person name="Walker D.L."/>
            <person name="Wang S."/>
            <person name="Wang K."/>
            <person name="White C.S."/>
            <person name="Williams A.C."/>
            <person name="Williamson J."/>
            <person name="Wilson K."/>
            <person name="Woghiren I.O."/>
            <person name="Woodworth J.R."/>
            <person name="Worley K.C."/>
            <person name="Wright R.A."/>
            <person name="Wu W."/>
            <person name="Young L."/>
            <person name="Zhang L."/>
            <person name="Zhang J."/>
            <person name="Zhu Y."/>
            <person name="Muzny D.M."/>
            <person name="Weinstock G."/>
            <person name="Gibbs R.A."/>
        </authorList>
    </citation>
    <scope>NUCLEOTIDE SEQUENCE [LARGE SCALE GENOMIC DNA]</scope>
    <source>
        <strain evidence="11">LSR1</strain>
    </source>
</reference>
<feature type="transmembrane region" description="Helical" evidence="8">
    <location>
        <begin position="328"/>
        <end position="348"/>
    </location>
</feature>
<dbReference type="SUPFAM" id="SSF103473">
    <property type="entry name" value="MFS general substrate transporter"/>
    <property type="match status" value="1"/>
</dbReference>
<evidence type="ECO:0000313" key="10">
    <source>
        <dbReference type="EnsemblMetazoa" id="XP_001943633.1"/>
    </source>
</evidence>
<evidence type="ECO:0000256" key="8">
    <source>
        <dbReference type="SAM" id="Phobius"/>
    </source>
</evidence>
<evidence type="ECO:0000256" key="7">
    <source>
        <dbReference type="ARBA" id="ARBA00023136"/>
    </source>
</evidence>
<feature type="transmembrane region" description="Helical" evidence="8">
    <location>
        <begin position="360"/>
        <end position="384"/>
    </location>
</feature>
<keyword evidence="4" id="KW-0762">Sugar transport</keyword>
<dbReference type="KEGG" id="api:100162810"/>
<dbReference type="RefSeq" id="XP_001943633.1">
    <property type="nucleotide sequence ID" value="XM_001943598.4"/>
</dbReference>
<feature type="transmembrane region" description="Helical" evidence="8">
    <location>
        <begin position="151"/>
        <end position="173"/>
    </location>
</feature>
<feature type="transmembrane region" description="Helical" evidence="8">
    <location>
        <begin position="301"/>
        <end position="321"/>
    </location>
</feature>
<dbReference type="PANTHER" id="PTHR48021:SF39">
    <property type="entry name" value="MAJOR FACILITATOR SUPERFAMILY (MFS) PROFILE DOMAIN-CONTAINING PROTEIN"/>
    <property type="match status" value="1"/>
</dbReference>
<keyword evidence="6 8" id="KW-1133">Transmembrane helix</keyword>
<evidence type="ECO:0000259" key="9">
    <source>
        <dbReference type="PROSITE" id="PS50850"/>
    </source>
</evidence>
<feature type="transmembrane region" description="Helical" evidence="8">
    <location>
        <begin position="121"/>
        <end position="139"/>
    </location>
</feature>
<dbReference type="OrthoDB" id="6133115at2759"/>
<evidence type="ECO:0000256" key="5">
    <source>
        <dbReference type="ARBA" id="ARBA00022692"/>
    </source>
</evidence>
<accession>A0A8R2A4P5</accession>
<dbReference type="InterPro" id="IPR036259">
    <property type="entry name" value="MFS_trans_sf"/>
</dbReference>
<keyword evidence="7 8" id="KW-0472">Membrane</keyword>
<keyword evidence="2" id="KW-0813">Transport</keyword>
<dbReference type="GO" id="GO:0005886">
    <property type="term" value="C:plasma membrane"/>
    <property type="evidence" value="ECO:0007669"/>
    <property type="project" value="UniProtKB-SubCell"/>
</dbReference>
<dbReference type="InterPro" id="IPR005828">
    <property type="entry name" value="MFS_sugar_transport-like"/>
</dbReference>
<feature type="transmembrane region" description="Helical" evidence="8">
    <location>
        <begin position="179"/>
        <end position="205"/>
    </location>
</feature>
<evidence type="ECO:0000256" key="4">
    <source>
        <dbReference type="ARBA" id="ARBA00022597"/>
    </source>
</evidence>
<keyword evidence="11" id="KW-1185">Reference proteome</keyword>
<dbReference type="GeneID" id="100162810"/>
<sequence length="463" mass="52111">MGNKNENTSKNYGTKATVAQIFATIAQSFLLINVGMEMAMSTVVIQQLYQNSESEFSLTLTEISWYGSLICIFHPAGSFFSGILQDRFGRKRCMIFANFPSIFGWILLCYAHSVVSLYASTVLMGLSIGFSEGPIFSYVGEITEPRLRGSMASLTSTAPMFGVSFLFTLAYLFEWQTVALLSALCPITSICLVMLIPESPIWLVAKGKNGKAKKALCWLRGWVKPNVVKKEYLELVRYNEISAGTQQTTGKLAQFKDPSVYRPLRLIIFYFFISIIINGMPWRTFISKIMTEVGISNNQNLLLVVLSVLQTIGCVIVVLTVHYLGKRFLTNLTFSINTLLIFLFGIYIKAIKNGYIYSTPWIPITILCGIYFFGASIMILPWMVLSEIFPNKIRGVAIGLSAGLTYLQIFMLTKSYLAVETLLTLEYTMVLYGCFGIFGSLYLYFYLPETENKTLLEIEEFFT</sequence>
<evidence type="ECO:0000256" key="6">
    <source>
        <dbReference type="ARBA" id="ARBA00022989"/>
    </source>
</evidence>
<feature type="transmembrane region" description="Helical" evidence="8">
    <location>
        <begin position="96"/>
        <end position="115"/>
    </location>
</feature>
<feature type="transmembrane region" description="Helical" evidence="8">
    <location>
        <begin position="429"/>
        <end position="447"/>
    </location>
</feature>